<accession>A0ABP6Y6F1</accession>
<dbReference type="PROSITE" id="PS51257">
    <property type="entry name" value="PROKAR_LIPOPROTEIN"/>
    <property type="match status" value="1"/>
</dbReference>
<dbReference type="EMBL" id="BAABCY010000078">
    <property type="protein sequence ID" value="GAA3578219.1"/>
    <property type="molecule type" value="Genomic_DNA"/>
</dbReference>
<sequence length="226" mass="26213">MPVKMKQSLLLFVVICLIISCKQNKEEASNATSLTVAEKIAKAHGFKQWKQVSKMEFTFNIDKDSSHFERAWTWYPKTQDVQLIIAKDTIRYNRNTVDSLSIQADKSFINDKFWLFIPFQLVWDTRTNISTPVVEDAPISKTSMHKITLTYPNDGGYTPGDAYDLYFQDDYIIKEWVFRKGNKEKPSLVSTFEKYKDFNGIKLALEHKKAEGSWNLNFTNVSVVLE</sequence>
<reference evidence="2" key="1">
    <citation type="journal article" date="2019" name="Int. J. Syst. Evol. Microbiol.">
        <title>The Global Catalogue of Microorganisms (GCM) 10K type strain sequencing project: providing services to taxonomists for standard genome sequencing and annotation.</title>
        <authorList>
            <consortium name="The Broad Institute Genomics Platform"/>
            <consortium name="The Broad Institute Genome Sequencing Center for Infectious Disease"/>
            <person name="Wu L."/>
            <person name="Ma J."/>
        </authorList>
    </citation>
    <scope>NUCLEOTIDE SEQUENCE [LARGE SCALE GENOMIC DNA]</scope>
    <source>
        <strain evidence="2">JCM 17111</strain>
    </source>
</reference>
<protein>
    <submittedName>
        <fullName evidence="1">Uncharacterized protein</fullName>
    </submittedName>
</protein>
<organism evidence="1 2">
    <name type="scientific">Snuella lapsa</name>
    <dbReference type="NCBI Taxonomy" id="870481"/>
    <lineage>
        <taxon>Bacteria</taxon>
        <taxon>Pseudomonadati</taxon>
        <taxon>Bacteroidota</taxon>
        <taxon>Flavobacteriia</taxon>
        <taxon>Flavobacteriales</taxon>
        <taxon>Flavobacteriaceae</taxon>
        <taxon>Snuella</taxon>
    </lineage>
</organism>
<dbReference type="Proteomes" id="UP001500954">
    <property type="component" value="Unassembled WGS sequence"/>
</dbReference>
<proteinExistence type="predicted"/>
<evidence type="ECO:0000313" key="1">
    <source>
        <dbReference type="EMBL" id="GAA3578219.1"/>
    </source>
</evidence>
<evidence type="ECO:0000313" key="2">
    <source>
        <dbReference type="Proteomes" id="UP001500954"/>
    </source>
</evidence>
<gene>
    <name evidence="1" type="ORF">GCM10022395_28690</name>
</gene>
<name>A0ABP6Y6F1_9FLAO</name>
<comment type="caution">
    <text evidence="1">The sequence shown here is derived from an EMBL/GenBank/DDBJ whole genome shotgun (WGS) entry which is preliminary data.</text>
</comment>
<keyword evidence="2" id="KW-1185">Reference proteome</keyword>